<dbReference type="PANTHER" id="PTHR12905">
    <property type="entry name" value="METALLOPHOSPHOESTERASE"/>
    <property type="match status" value="1"/>
</dbReference>
<comment type="caution">
    <text evidence="1">The sequence shown here is derived from an EMBL/GenBank/DDBJ whole genome shotgun (WGS) entry which is preliminary data.</text>
</comment>
<evidence type="ECO:0008006" key="3">
    <source>
        <dbReference type="Google" id="ProtNLM"/>
    </source>
</evidence>
<name>A0AAE0P8S0_9PEZI</name>
<accession>A0AAE0P8S0</accession>
<dbReference type="Proteomes" id="UP001285441">
    <property type="component" value="Unassembled WGS sequence"/>
</dbReference>
<protein>
    <recommendedName>
        <fullName evidence="3">Calcineurin-like phosphoesterase domain-containing protein</fullName>
    </recommendedName>
</protein>
<dbReference type="SUPFAM" id="SSF56300">
    <property type="entry name" value="Metallo-dependent phosphatases"/>
    <property type="match status" value="1"/>
</dbReference>
<gene>
    <name evidence="1" type="ORF">B0H63DRAFT_427450</name>
</gene>
<sequence length="310" mass="33718">MAGLNKSTKGPSSQPRVWQLQFWVAPLVFLVQRLYTWRSLLLNNAIMALPLSEKSPVSVVCIADMHSNAARRTTLPSGDILIHTGDLAASGSSASSKELQATLDWLQAQPHAHKIVVVGSDIFLPREKLNLDGITYLEDSSATIVSTNGRRLKVFGSAKSANYTSAAFQKPSVTADDVKAMPTDADVFITHGTPRVHVDAYIGRVHLLRDLWRVHVLGQQGRVRPRLHVFGHVHGDHGQELLHFDTQPAAYEKTCVSEGGAALGLLVLAKECVRSILMLGSVVPKTKAVRVNAAVRDIGNDTGMPIKVYI</sequence>
<organism evidence="1 2">
    <name type="scientific">Podospora didyma</name>
    <dbReference type="NCBI Taxonomy" id="330526"/>
    <lineage>
        <taxon>Eukaryota</taxon>
        <taxon>Fungi</taxon>
        <taxon>Dikarya</taxon>
        <taxon>Ascomycota</taxon>
        <taxon>Pezizomycotina</taxon>
        <taxon>Sordariomycetes</taxon>
        <taxon>Sordariomycetidae</taxon>
        <taxon>Sordariales</taxon>
        <taxon>Podosporaceae</taxon>
        <taxon>Podospora</taxon>
    </lineage>
</organism>
<dbReference type="PANTHER" id="PTHR12905:SF18">
    <property type="entry name" value="ESTER HYDROLASE, PUTATIVE (AFU_ORTHOLOGUE AFUA_4G03130)-RELATED"/>
    <property type="match status" value="1"/>
</dbReference>
<dbReference type="Gene3D" id="3.60.21.10">
    <property type="match status" value="1"/>
</dbReference>
<dbReference type="AlphaFoldDB" id="A0AAE0P8S0"/>
<keyword evidence="2" id="KW-1185">Reference proteome</keyword>
<dbReference type="EMBL" id="JAULSW010000001">
    <property type="protein sequence ID" value="KAK3395312.1"/>
    <property type="molecule type" value="Genomic_DNA"/>
</dbReference>
<reference evidence="1" key="1">
    <citation type="journal article" date="2023" name="Mol. Phylogenet. Evol.">
        <title>Genome-scale phylogeny and comparative genomics of the fungal order Sordariales.</title>
        <authorList>
            <person name="Hensen N."/>
            <person name="Bonometti L."/>
            <person name="Westerberg I."/>
            <person name="Brannstrom I.O."/>
            <person name="Guillou S."/>
            <person name="Cros-Aarteil S."/>
            <person name="Calhoun S."/>
            <person name="Haridas S."/>
            <person name="Kuo A."/>
            <person name="Mondo S."/>
            <person name="Pangilinan J."/>
            <person name="Riley R."/>
            <person name="LaButti K."/>
            <person name="Andreopoulos B."/>
            <person name="Lipzen A."/>
            <person name="Chen C."/>
            <person name="Yan M."/>
            <person name="Daum C."/>
            <person name="Ng V."/>
            <person name="Clum A."/>
            <person name="Steindorff A."/>
            <person name="Ohm R.A."/>
            <person name="Martin F."/>
            <person name="Silar P."/>
            <person name="Natvig D.O."/>
            <person name="Lalanne C."/>
            <person name="Gautier V."/>
            <person name="Ament-Velasquez S.L."/>
            <person name="Kruys A."/>
            <person name="Hutchinson M.I."/>
            <person name="Powell A.J."/>
            <person name="Barry K."/>
            <person name="Miller A.N."/>
            <person name="Grigoriev I.V."/>
            <person name="Debuchy R."/>
            <person name="Gladieux P."/>
            <person name="Hiltunen Thoren M."/>
            <person name="Johannesson H."/>
        </authorList>
    </citation>
    <scope>NUCLEOTIDE SEQUENCE</scope>
    <source>
        <strain evidence="1">CBS 232.78</strain>
    </source>
</reference>
<dbReference type="InterPro" id="IPR051693">
    <property type="entry name" value="UPF0046_metallophosphoest"/>
</dbReference>
<reference evidence="1" key="2">
    <citation type="submission" date="2023-06" db="EMBL/GenBank/DDBJ databases">
        <authorList>
            <consortium name="Lawrence Berkeley National Laboratory"/>
            <person name="Haridas S."/>
            <person name="Hensen N."/>
            <person name="Bonometti L."/>
            <person name="Westerberg I."/>
            <person name="Brannstrom I.O."/>
            <person name="Guillou S."/>
            <person name="Cros-Aarteil S."/>
            <person name="Calhoun S."/>
            <person name="Kuo A."/>
            <person name="Mondo S."/>
            <person name="Pangilinan J."/>
            <person name="Riley R."/>
            <person name="LaButti K."/>
            <person name="Andreopoulos B."/>
            <person name="Lipzen A."/>
            <person name="Chen C."/>
            <person name="Yanf M."/>
            <person name="Daum C."/>
            <person name="Ng V."/>
            <person name="Clum A."/>
            <person name="Steindorff A."/>
            <person name="Ohm R."/>
            <person name="Martin F."/>
            <person name="Silar P."/>
            <person name="Natvig D."/>
            <person name="Lalanne C."/>
            <person name="Gautier V."/>
            <person name="Ament-velasquez S.L."/>
            <person name="Kruys A."/>
            <person name="Hutchinson M.I."/>
            <person name="Powell A.J."/>
            <person name="Barry K."/>
            <person name="Miller A.N."/>
            <person name="Grigoriev I.V."/>
            <person name="Debuchy R."/>
            <person name="Gladieux P."/>
            <person name="Thoren M.H."/>
            <person name="Johannesson H."/>
        </authorList>
    </citation>
    <scope>NUCLEOTIDE SEQUENCE</scope>
    <source>
        <strain evidence="1">CBS 232.78</strain>
    </source>
</reference>
<evidence type="ECO:0000313" key="2">
    <source>
        <dbReference type="Proteomes" id="UP001285441"/>
    </source>
</evidence>
<proteinExistence type="predicted"/>
<evidence type="ECO:0000313" key="1">
    <source>
        <dbReference type="EMBL" id="KAK3395312.1"/>
    </source>
</evidence>
<dbReference type="InterPro" id="IPR029052">
    <property type="entry name" value="Metallo-depent_PP-like"/>
</dbReference>